<evidence type="ECO:0000313" key="4">
    <source>
        <dbReference type="Proteomes" id="UP001596233"/>
    </source>
</evidence>
<dbReference type="InterPro" id="IPR054331">
    <property type="entry name" value="LiaF_TM"/>
</dbReference>
<keyword evidence="1" id="KW-0472">Membrane</keyword>
<comment type="caution">
    <text evidence="3">The sequence shown here is derived from an EMBL/GenBank/DDBJ whole genome shotgun (WGS) entry which is preliminary data.</text>
</comment>
<evidence type="ECO:0000256" key="1">
    <source>
        <dbReference type="SAM" id="Phobius"/>
    </source>
</evidence>
<keyword evidence="1" id="KW-1133">Transmembrane helix</keyword>
<dbReference type="EMBL" id="JBHSTE010000001">
    <property type="protein sequence ID" value="MFC6331825.1"/>
    <property type="molecule type" value="Genomic_DNA"/>
</dbReference>
<feature type="domain" description="LiaF transmembrane" evidence="2">
    <location>
        <begin position="6"/>
        <end position="96"/>
    </location>
</feature>
<evidence type="ECO:0000313" key="3">
    <source>
        <dbReference type="EMBL" id="MFC6331825.1"/>
    </source>
</evidence>
<reference evidence="4" key="1">
    <citation type="journal article" date="2019" name="Int. J. Syst. Evol. Microbiol.">
        <title>The Global Catalogue of Microorganisms (GCM) 10K type strain sequencing project: providing services to taxonomists for standard genome sequencing and annotation.</title>
        <authorList>
            <consortium name="The Broad Institute Genomics Platform"/>
            <consortium name="The Broad Institute Genome Sequencing Center for Infectious Disease"/>
            <person name="Wu L."/>
            <person name="Ma J."/>
        </authorList>
    </citation>
    <scope>NUCLEOTIDE SEQUENCE [LARGE SCALE GENOMIC DNA]</scope>
    <source>
        <strain evidence="4">PCU 280</strain>
    </source>
</reference>
<feature type="transmembrane region" description="Helical" evidence="1">
    <location>
        <begin position="6"/>
        <end position="23"/>
    </location>
</feature>
<dbReference type="RefSeq" id="WP_379231462.1">
    <property type="nucleotide sequence ID" value="NZ_JBHSTE010000001.1"/>
</dbReference>
<dbReference type="Proteomes" id="UP001596233">
    <property type="component" value="Unassembled WGS sequence"/>
</dbReference>
<keyword evidence="4" id="KW-1185">Reference proteome</keyword>
<feature type="transmembrane region" description="Helical" evidence="1">
    <location>
        <begin position="30"/>
        <end position="47"/>
    </location>
</feature>
<accession>A0ABW1V252</accession>
<protein>
    <recommendedName>
        <fullName evidence="2">LiaF transmembrane domain-containing protein</fullName>
    </recommendedName>
</protein>
<evidence type="ECO:0000259" key="2">
    <source>
        <dbReference type="Pfam" id="PF22570"/>
    </source>
</evidence>
<gene>
    <name evidence="3" type="ORF">ACFP56_04255</name>
</gene>
<sequence>MNSKSLVGIICIAIGGLLALKFLHIDLSGIFSFLIPIALIVCGYFGLKSGKKVIGGTFLVIGCVLLLGKLGGLLTLIFAVALIAAGIYFMKNQKRRYY</sequence>
<keyword evidence="1" id="KW-0812">Transmembrane</keyword>
<dbReference type="Pfam" id="PF22570">
    <property type="entry name" value="LiaF-TM"/>
    <property type="match status" value="1"/>
</dbReference>
<proteinExistence type="predicted"/>
<feature type="transmembrane region" description="Helical" evidence="1">
    <location>
        <begin position="59"/>
        <end position="89"/>
    </location>
</feature>
<organism evidence="3 4">
    <name type="scientific">Paenibacillus septentrionalis</name>
    <dbReference type="NCBI Taxonomy" id="429342"/>
    <lineage>
        <taxon>Bacteria</taxon>
        <taxon>Bacillati</taxon>
        <taxon>Bacillota</taxon>
        <taxon>Bacilli</taxon>
        <taxon>Bacillales</taxon>
        <taxon>Paenibacillaceae</taxon>
        <taxon>Paenibacillus</taxon>
    </lineage>
</organism>
<name>A0ABW1V252_9BACL</name>